<dbReference type="Proteomes" id="UP001152797">
    <property type="component" value="Unassembled WGS sequence"/>
</dbReference>
<reference evidence="2 3" key="2">
    <citation type="submission" date="2024-05" db="EMBL/GenBank/DDBJ databases">
        <authorList>
            <person name="Chen Y."/>
            <person name="Shah S."/>
            <person name="Dougan E. K."/>
            <person name="Thang M."/>
            <person name="Chan C."/>
        </authorList>
    </citation>
    <scope>NUCLEOTIDE SEQUENCE [LARGE SCALE GENOMIC DNA]</scope>
</reference>
<dbReference type="EMBL" id="CAMXCT030000381">
    <property type="protein sequence ID" value="CAL4765328.1"/>
    <property type="molecule type" value="Genomic_DNA"/>
</dbReference>
<dbReference type="EMBL" id="CAMXCT010000381">
    <property type="protein sequence ID" value="CAI3978016.1"/>
    <property type="molecule type" value="Genomic_DNA"/>
</dbReference>
<reference evidence="1" key="1">
    <citation type="submission" date="2022-10" db="EMBL/GenBank/DDBJ databases">
        <authorList>
            <person name="Chen Y."/>
            <person name="Dougan E. K."/>
            <person name="Chan C."/>
            <person name="Rhodes N."/>
            <person name="Thang M."/>
        </authorList>
    </citation>
    <scope>NUCLEOTIDE SEQUENCE</scope>
</reference>
<evidence type="ECO:0000313" key="3">
    <source>
        <dbReference type="Proteomes" id="UP001152797"/>
    </source>
</evidence>
<name>A0A9P1BR94_9DINO</name>
<evidence type="ECO:0000313" key="1">
    <source>
        <dbReference type="EMBL" id="CAI3978016.1"/>
    </source>
</evidence>
<evidence type="ECO:0000313" key="2">
    <source>
        <dbReference type="EMBL" id="CAL4765328.1"/>
    </source>
</evidence>
<gene>
    <name evidence="1" type="ORF">C1SCF055_LOCUS6106</name>
</gene>
<sequence length="207" mass="22697">MVTDERFPERVIFLDVDGVPSSASQVAQVLHAADATMDSGEDLFLRPCLERLALVASRGAAGIVLSSSWRLEPASVEEVRRQLATVKLSLWGATASDATLGPSTRAQEIVDWLQKAQEVTQRCVVLDDLDLGLGSCFVQVNGKEGLSDADVEAAVVTLNSRRGDVSAVLKSFSDAVCGAPWRERWEKLERKSAKKKKQKKEKKEDIW</sequence>
<comment type="caution">
    <text evidence="1">The sequence shown here is derived from an EMBL/GenBank/DDBJ whole genome shotgun (WGS) entry which is preliminary data.</text>
</comment>
<protein>
    <submittedName>
        <fullName evidence="2">Kinase D-interacting substrate of 220 kDa</fullName>
    </submittedName>
</protein>
<keyword evidence="2" id="KW-0418">Kinase</keyword>
<accession>A0A9P1BR94</accession>
<dbReference type="EMBL" id="CAMXCT020000381">
    <property type="protein sequence ID" value="CAL1131391.1"/>
    <property type="molecule type" value="Genomic_DNA"/>
</dbReference>
<keyword evidence="2" id="KW-0808">Transferase</keyword>
<keyword evidence="3" id="KW-1185">Reference proteome</keyword>
<dbReference type="Pfam" id="PF18143">
    <property type="entry name" value="HAD_SAK_2"/>
    <property type="match status" value="1"/>
</dbReference>
<dbReference type="GO" id="GO:0016301">
    <property type="term" value="F:kinase activity"/>
    <property type="evidence" value="ECO:0007669"/>
    <property type="project" value="UniProtKB-KW"/>
</dbReference>
<organism evidence="1">
    <name type="scientific">Cladocopium goreaui</name>
    <dbReference type="NCBI Taxonomy" id="2562237"/>
    <lineage>
        <taxon>Eukaryota</taxon>
        <taxon>Sar</taxon>
        <taxon>Alveolata</taxon>
        <taxon>Dinophyceae</taxon>
        <taxon>Suessiales</taxon>
        <taxon>Symbiodiniaceae</taxon>
        <taxon>Cladocopium</taxon>
    </lineage>
</organism>
<proteinExistence type="predicted"/>
<dbReference type="AlphaFoldDB" id="A0A9P1BR94"/>